<evidence type="ECO:0000313" key="1">
    <source>
        <dbReference type="EMBL" id="SIQ06316.1"/>
    </source>
</evidence>
<dbReference type="Pfam" id="PF10901">
    <property type="entry name" value="DUF2690"/>
    <property type="match status" value="1"/>
</dbReference>
<reference evidence="1 2" key="1">
    <citation type="submission" date="2017-01" db="EMBL/GenBank/DDBJ databases">
        <authorList>
            <person name="Varghese N."/>
            <person name="Submissions S."/>
        </authorList>
    </citation>
    <scope>NUCLEOTIDE SEQUENCE [LARGE SCALE GENOMIC DNA]</scope>
    <source>
        <strain evidence="1 2">RUG2-6</strain>
    </source>
</reference>
<accession>A0A9X8R1U8</accession>
<evidence type="ECO:0008006" key="3">
    <source>
        <dbReference type="Google" id="ProtNLM"/>
    </source>
</evidence>
<organism evidence="1 2">
    <name type="scientific">Peribacillus simplex</name>
    <dbReference type="NCBI Taxonomy" id="1478"/>
    <lineage>
        <taxon>Bacteria</taxon>
        <taxon>Bacillati</taxon>
        <taxon>Bacillota</taxon>
        <taxon>Bacilli</taxon>
        <taxon>Bacillales</taxon>
        <taxon>Bacillaceae</taxon>
        <taxon>Peribacillus</taxon>
    </lineage>
</organism>
<dbReference type="AlphaFoldDB" id="A0A9X8R1U8"/>
<gene>
    <name evidence="1" type="ORF">SAMN05878482_101230</name>
</gene>
<proteinExistence type="predicted"/>
<dbReference type="InterPro" id="IPR021224">
    <property type="entry name" value="DUF2690"/>
</dbReference>
<protein>
    <recommendedName>
        <fullName evidence="3">DUF2690 domain-containing protein</fullName>
    </recommendedName>
</protein>
<dbReference type="EMBL" id="FTMX01000001">
    <property type="protein sequence ID" value="SIQ06316.1"/>
    <property type="molecule type" value="Genomic_DNA"/>
</dbReference>
<comment type="caution">
    <text evidence="1">The sequence shown here is derived from an EMBL/GenBank/DDBJ whole genome shotgun (WGS) entry which is preliminary data.</text>
</comment>
<dbReference type="Proteomes" id="UP000185829">
    <property type="component" value="Unassembled WGS sequence"/>
</dbReference>
<sequence length="175" mass="19637">MKKESLHQFLWKERMNELNKKLKMIGLSMVMTLSMFLVDFGFGKNQALAETHTYDGKSPFYNSCASSAVTKDKKWIDSNSYVELKFSTVCKTAWAKVTVTRPAVYNHEADARIVRSTDGKAYTCASSGGNGVVNKGQTSCYTPMVYDYDPRKAQAQGIHAIPNSDAYNKAVTIWY</sequence>
<name>A0A9X8R1U8_9BACI</name>
<evidence type="ECO:0000313" key="2">
    <source>
        <dbReference type="Proteomes" id="UP000185829"/>
    </source>
</evidence>